<proteinExistence type="predicted"/>
<reference evidence="2 3" key="1">
    <citation type="journal article" date="2023" name="Insect Mol. Biol.">
        <title>Genome sequencing provides insights into the evolution of gene families encoding plant cell wall-degrading enzymes in longhorned beetles.</title>
        <authorList>
            <person name="Shin N.R."/>
            <person name="Okamura Y."/>
            <person name="Kirsch R."/>
            <person name="Pauchet Y."/>
        </authorList>
    </citation>
    <scope>NUCLEOTIDE SEQUENCE [LARGE SCALE GENOMIC DNA]</scope>
    <source>
        <strain evidence="2">EAD_L_NR</strain>
    </source>
</reference>
<organism evidence="2 3">
    <name type="scientific">Exocentrus adspersus</name>
    <dbReference type="NCBI Taxonomy" id="1586481"/>
    <lineage>
        <taxon>Eukaryota</taxon>
        <taxon>Metazoa</taxon>
        <taxon>Ecdysozoa</taxon>
        <taxon>Arthropoda</taxon>
        <taxon>Hexapoda</taxon>
        <taxon>Insecta</taxon>
        <taxon>Pterygota</taxon>
        <taxon>Neoptera</taxon>
        <taxon>Endopterygota</taxon>
        <taxon>Coleoptera</taxon>
        <taxon>Polyphaga</taxon>
        <taxon>Cucujiformia</taxon>
        <taxon>Chrysomeloidea</taxon>
        <taxon>Cerambycidae</taxon>
        <taxon>Lamiinae</taxon>
        <taxon>Acanthocinini</taxon>
        <taxon>Exocentrus</taxon>
    </lineage>
</organism>
<comment type="caution">
    <text evidence="2">The sequence shown here is derived from an EMBL/GenBank/DDBJ whole genome shotgun (WGS) entry which is preliminary data.</text>
</comment>
<evidence type="ECO:0000313" key="3">
    <source>
        <dbReference type="Proteomes" id="UP001159042"/>
    </source>
</evidence>
<feature type="chain" id="PRO_5043653435" description="CLIP domain-containing serine protease" evidence="1">
    <location>
        <begin position="22"/>
        <end position="120"/>
    </location>
</feature>
<dbReference type="Proteomes" id="UP001159042">
    <property type="component" value="Unassembled WGS sequence"/>
</dbReference>
<dbReference type="EMBL" id="JANEYG010000008">
    <property type="protein sequence ID" value="KAJ8921897.1"/>
    <property type="molecule type" value="Genomic_DNA"/>
</dbReference>
<keyword evidence="3" id="KW-1185">Reference proteome</keyword>
<accession>A0AAV8W6E8</accession>
<feature type="signal peptide" evidence="1">
    <location>
        <begin position="1"/>
        <end position="21"/>
    </location>
</feature>
<gene>
    <name evidence="2" type="ORF">NQ315_008530</name>
</gene>
<evidence type="ECO:0008006" key="4">
    <source>
        <dbReference type="Google" id="ProtNLM"/>
    </source>
</evidence>
<sequence>MLTLSCLLLSLIGDSCSLASGSPGLCKFLTDCAPALKLVNEGNFPTDLCNSGDSQFVVCCEDTNPVTTPPPEPVRQEVPEPAIVTEYTVTERKAGEISQKNNLQLLQILPKNFLRIDSNK</sequence>
<protein>
    <recommendedName>
        <fullName evidence="4">CLIP domain-containing serine protease</fullName>
    </recommendedName>
</protein>
<evidence type="ECO:0000313" key="2">
    <source>
        <dbReference type="EMBL" id="KAJ8921897.1"/>
    </source>
</evidence>
<name>A0AAV8W6E8_9CUCU</name>
<evidence type="ECO:0000256" key="1">
    <source>
        <dbReference type="SAM" id="SignalP"/>
    </source>
</evidence>
<dbReference type="AlphaFoldDB" id="A0AAV8W6E8"/>
<keyword evidence="1" id="KW-0732">Signal</keyword>